<dbReference type="Proteomes" id="UP000824214">
    <property type="component" value="Unassembled WGS sequence"/>
</dbReference>
<evidence type="ECO:0000313" key="2">
    <source>
        <dbReference type="Proteomes" id="UP000824214"/>
    </source>
</evidence>
<reference evidence="1" key="2">
    <citation type="submission" date="2021-04" db="EMBL/GenBank/DDBJ databases">
        <authorList>
            <person name="Gilroy R."/>
        </authorList>
    </citation>
    <scope>NUCLEOTIDE SEQUENCE</scope>
    <source>
        <strain evidence="1">ChiBcolR8-3208</strain>
    </source>
</reference>
<comment type="caution">
    <text evidence="1">The sequence shown here is derived from an EMBL/GenBank/DDBJ whole genome shotgun (WGS) entry which is preliminary data.</text>
</comment>
<reference evidence="1" key="1">
    <citation type="journal article" date="2021" name="PeerJ">
        <title>Extensive microbial diversity within the chicken gut microbiome revealed by metagenomics and culture.</title>
        <authorList>
            <person name="Gilroy R."/>
            <person name="Ravi A."/>
            <person name="Getino M."/>
            <person name="Pursley I."/>
            <person name="Horton D.L."/>
            <person name="Alikhan N.F."/>
            <person name="Baker D."/>
            <person name="Gharbi K."/>
            <person name="Hall N."/>
            <person name="Watson M."/>
            <person name="Adriaenssens E.M."/>
            <person name="Foster-Nyarko E."/>
            <person name="Jarju S."/>
            <person name="Secka A."/>
            <person name="Antonio M."/>
            <person name="Oren A."/>
            <person name="Chaudhuri R.R."/>
            <person name="La Ragione R."/>
            <person name="Hildebrand F."/>
            <person name="Pallen M.J."/>
        </authorList>
    </citation>
    <scope>NUCLEOTIDE SEQUENCE</scope>
    <source>
        <strain evidence="1">ChiBcolR8-3208</strain>
    </source>
</reference>
<dbReference type="EMBL" id="DWXZ01000062">
    <property type="protein sequence ID" value="HJB37106.1"/>
    <property type="molecule type" value="Genomic_DNA"/>
</dbReference>
<sequence>MQTKTPYILTRERATAVPLGNFDVMEDGNTLVNRLYYAVPRFENGRFQCSVFYEENIFRKEPNGDLMLVHSNFREEN</sequence>
<accession>A0A9D2LWU3</accession>
<gene>
    <name evidence="1" type="ORF">H9942_03455</name>
</gene>
<organism evidence="1 2">
    <name type="scientific">Candidatus Acutalibacter ornithocaccae</name>
    <dbReference type="NCBI Taxonomy" id="2838416"/>
    <lineage>
        <taxon>Bacteria</taxon>
        <taxon>Bacillati</taxon>
        <taxon>Bacillota</taxon>
        <taxon>Clostridia</taxon>
        <taxon>Eubacteriales</taxon>
        <taxon>Acutalibacteraceae</taxon>
        <taxon>Acutalibacter</taxon>
    </lineage>
</organism>
<dbReference type="AlphaFoldDB" id="A0A9D2LWU3"/>
<evidence type="ECO:0000313" key="1">
    <source>
        <dbReference type="EMBL" id="HJB37106.1"/>
    </source>
</evidence>
<proteinExistence type="predicted"/>
<name>A0A9D2LWU3_9FIRM</name>
<protein>
    <submittedName>
        <fullName evidence="1">Uncharacterized protein</fullName>
    </submittedName>
</protein>